<comment type="similarity">
    <text evidence="2">Belongs to the nucleotide-sugar transporter family. SLC35A subfamily.</text>
</comment>
<evidence type="ECO:0000313" key="9">
    <source>
        <dbReference type="Proteomes" id="UP001201812"/>
    </source>
</evidence>
<evidence type="ECO:0000256" key="2">
    <source>
        <dbReference type="ARBA" id="ARBA00009976"/>
    </source>
</evidence>
<reference evidence="8" key="1">
    <citation type="submission" date="2022-01" db="EMBL/GenBank/DDBJ databases">
        <title>Genome Sequence Resource for Two Populations of Ditylenchus destructor, the Migratory Endoparasitic Phytonematode.</title>
        <authorList>
            <person name="Zhang H."/>
            <person name="Lin R."/>
            <person name="Xie B."/>
        </authorList>
    </citation>
    <scope>NUCLEOTIDE SEQUENCE</scope>
    <source>
        <strain evidence="8">BazhouSP</strain>
    </source>
</reference>
<feature type="transmembrane region" description="Helical" evidence="7">
    <location>
        <begin position="348"/>
        <end position="366"/>
    </location>
</feature>
<dbReference type="PIRSF" id="PIRSF005799">
    <property type="entry name" value="UDP-gal_transpt"/>
    <property type="match status" value="1"/>
</dbReference>
<dbReference type="Gene3D" id="1.10.3730.20">
    <property type="match status" value="1"/>
</dbReference>
<proteinExistence type="inferred from homology"/>
<dbReference type="Pfam" id="PF04142">
    <property type="entry name" value="Nuc_sug_transp"/>
    <property type="match status" value="1"/>
</dbReference>
<feature type="transmembrane region" description="Helical" evidence="7">
    <location>
        <begin position="257"/>
        <end position="277"/>
    </location>
</feature>
<feature type="transmembrane region" description="Helical" evidence="7">
    <location>
        <begin position="297"/>
        <end position="317"/>
    </location>
</feature>
<keyword evidence="5 7" id="KW-1133">Transmembrane helix</keyword>
<comment type="caution">
    <text evidence="8">The sequence shown here is derived from an EMBL/GenBank/DDBJ whole genome shotgun (WGS) entry which is preliminary data.</text>
</comment>
<evidence type="ECO:0000256" key="5">
    <source>
        <dbReference type="ARBA" id="ARBA00022989"/>
    </source>
</evidence>
<sequence>MRQDVWYRSRRQLLRVPGFMASGNPENPGFGAWSAAKTRVVRGGGRGCVLCMRYASTRSQPQFIKTVVILYNEILKLTVSLMFFVMEKKSIRKTLFDLRQCFIYDIFDTPKVGVPAFIYIIQNFLLFVAVENLDAGTFMVTYQLKILTTALFTVTMLHRRLSIPQWISLLILIAGVAIVQKSAHESVIQPISNSTKETVADSSTSVPPSVLSTMKTPVGHHQSPLVGFITVIAACFLSGFAGIYFEKILKESKVSLWLRNIQLSSLSIPLAIVWIIVKDRDEVFNDGLMKGFDVVVWIVILLKALGGLVVAVVIKYADNILKEFATSLSIIVSCIASIFIFALYPRLLFVLGAALVIGSVIIYGVFPYKVKKGQRTLTKL</sequence>
<accession>A0AAD4NCK2</accession>
<feature type="transmembrane region" description="Helical" evidence="7">
    <location>
        <begin position="63"/>
        <end position="85"/>
    </location>
</feature>
<evidence type="ECO:0000256" key="1">
    <source>
        <dbReference type="ARBA" id="ARBA00004141"/>
    </source>
</evidence>
<keyword evidence="6 7" id="KW-0472">Membrane</keyword>
<dbReference type="PANTHER" id="PTHR10231">
    <property type="entry name" value="NUCLEOTIDE-SUGAR TRANSMEMBRANE TRANSPORTER"/>
    <property type="match status" value="1"/>
</dbReference>
<dbReference type="AlphaFoldDB" id="A0AAD4NCK2"/>
<keyword evidence="9" id="KW-1185">Reference proteome</keyword>
<feature type="transmembrane region" description="Helical" evidence="7">
    <location>
        <begin position="112"/>
        <end position="130"/>
    </location>
</feature>
<protein>
    <submittedName>
        <fullName evidence="8">Nucleotide-sugar transporter domain-containing protein</fullName>
    </submittedName>
</protein>
<dbReference type="Proteomes" id="UP001201812">
    <property type="component" value="Unassembled WGS sequence"/>
</dbReference>
<evidence type="ECO:0000256" key="6">
    <source>
        <dbReference type="ARBA" id="ARBA00023136"/>
    </source>
</evidence>
<evidence type="ECO:0000256" key="4">
    <source>
        <dbReference type="ARBA" id="ARBA00022692"/>
    </source>
</evidence>
<evidence type="ECO:0000256" key="7">
    <source>
        <dbReference type="SAM" id="Phobius"/>
    </source>
</evidence>
<dbReference type="InterPro" id="IPR037185">
    <property type="entry name" value="EmrE-like"/>
</dbReference>
<feature type="transmembrane region" description="Helical" evidence="7">
    <location>
        <begin position="324"/>
        <end position="342"/>
    </location>
</feature>
<feature type="transmembrane region" description="Helical" evidence="7">
    <location>
        <begin position="225"/>
        <end position="245"/>
    </location>
</feature>
<comment type="subcellular location">
    <subcellularLocation>
        <location evidence="1">Membrane</location>
        <topology evidence="1">Multi-pass membrane protein</topology>
    </subcellularLocation>
</comment>
<dbReference type="InterPro" id="IPR007271">
    <property type="entry name" value="Nuc_sug_transpt"/>
</dbReference>
<feature type="transmembrane region" description="Helical" evidence="7">
    <location>
        <begin position="166"/>
        <end position="183"/>
    </location>
</feature>
<evidence type="ECO:0000256" key="3">
    <source>
        <dbReference type="ARBA" id="ARBA00022597"/>
    </source>
</evidence>
<dbReference type="GO" id="GO:0000139">
    <property type="term" value="C:Golgi membrane"/>
    <property type="evidence" value="ECO:0007669"/>
    <property type="project" value="InterPro"/>
</dbReference>
<keyword evidence="3" id="KW-0762">Sugar transport</keyword>
<dbReference type="EMBL" id="JAKKPZ010000002">
    <property type="protein sequence ID" value="KAI1726459.1"/>
    <property type="molecule type" value="Genomic_DNA"/>
</dbReference>
<gene>
    <name evidence="8" type="ORF">DdX_03179</name>
</gene>
<dbReference type="SUPFAM" id="SSF103481">
    <property type="entry name" value="Multidrug resistance efflux transporter EmrE"/>
    <property type="match status" value="1"/>
</dbReference>
<keyword evidence="4 7" id="KW-0812">Transmembrane</keyword>
<evidence type="ECO:0000313" key="8">
    <source>
        <dbReference type="EMBL" id="KAI1726459.1"/>
    </source>
</evidence>
<keyword evidence="3" id="KW-0813">Transport</keyword>
<dbReference type="NCBIfam" id="TIGR00803">
    <property type="entry name" value="nst"/>
    <property type="match status" value="1"/>
</dbReference>
<name>A0AAD4NCK2_9BILA</name>
<organism evidence="8 9">
    <name type="scientific">Ditylenchus destructor</name>
    <dbReference type="NCBI Taxonomy" id="166010"/>
    <lineage>
        <taxon>Eukaryota</taxon>
        <taxon>Metazoa</taxon>
        <taxon>Ecdysozoa</taxon>
        <taxon>Nematoda</taxon>
        <taxon>Chromadorea</taxon>
        <taxon>Rhabditida</taxon>
        <taxon>Tylenchina</taxon>
        <taxon>Tylenchomorpha</taxon>
        <taxon>Sphaerularioidea</taxon>
        <taxon>Anguinidae</taxon>
        <taxon>Anguininae</taxon>
        <taxon>Ditylenchus</taxon>
    </lineage>
</organism>
<dbReference type="GO" id="GO:0015165">
    <property type="term" value="F:pyrimidine nucleotide-sugar transmembrane transporter activity"/>
    <property type="evidence" value="ECO:0007669"/>
    <property type="project" value="InterPro"/>
</dbReference>